<evidence type="ECO:0000256" key="3">
    <source>
        <dbReference type="ARBA" id="ARBA00017473"/>
    </source>
</evidence>
<comment type="similarity">
    <text evidence="1 10">Belongs to the GHMP kinase family. IspE subfamily.</text>
</comment>
<evidence type="ECO:0000256" key="1">
    <source>
        <dbReference type="ARBA" id="ARBA00009684"/>
    </source>
</evidence>
<evidence type="ECO:0000256" key="4">
    <source>
        <dbReference type="ARBA" id="ARBA00022679"/>
    </source>
</evidence>
<dbReference type="PANTHER" id="PTHR43527">
    <property type="entry name" value="4-DIPHOSPHOCYTIDYL-2-C-METHYL-D-ERYTHRITOL KINASE, CHLOROPLASTIC"/>
    <property type="match status" value="1"/>
</dbReference>
<dbReference type="SUPFAM" id="SSF54211">
    <property type="entry name" value="Ribosomal protein S5 domain 2-like"/>
    <property type="match status" value="1"/>
</dbReference>
<evidence type="ECO:0000256" key="10">
    <source>
        <dbReference type="HAMAP-Rule" id="MF_00061"/>
    </source>
</evidence>
<gene>
    <name evidence="10 13" type="primary">ispE</name>
    <name evidence="13" type="ORF">GCM10009038_06160</name>
</gene>
<dbReference type="SUPFAM" id="SSF55060">
    <property type="entry name" value="GHMP Kinase, C-terminal domain"/>
    <property type="match status" value="1"/>
</dbReference>
<reference evidence="14" key="1">
    <citation type="journal article" date="2019" name="Int. J. Syst. Evol. Microbiol.">
        <title>The Global Catalogue of Microorganisms (GCM) 10K type strain sequencing project: providing services to taxonomists for standard genome sequencing and annotation.</title>
        <authorList>
            <consortium name="The Broad Institute Genomics Platform"/>
            <consortium name="The Broad Institute Genome Sequencing Center for Infectious Disease"/>
            <person name="Wu L."/>
            <person name="Ma J."/>
        </authorList>
    </citation>
    <scope>NUCLEOTIDE SEQUENCE [LARGE SCALE GENOMIC DNA]</scope>
    <source>
        <strain evidence="14">KCTC 32998</strain>
    </source>
</reference>
<dbReference type="NCBIfam" id="TIGR00154">
    <property type="entry name" value="ispE"/>
    <property type="match status" value="1"/>
</dbReference>
<evidence type="ECO:0000313" key="13">
    <source>
        <dbReference type="EMBL" id="GHB11068.1"/>
    </source>
</evidence>
<dbReference type="EMBL" id="BMZI01000001">
    <property type="protein sequence ID" value="GHB11068.1"/>
    <property type="molecule type" value="Genomic_DNA"/>
</dbReference>
<feature type="active site" evidence="10">
    <location>
        <position position="11"/>
    </location>
</feature>
<dbReference type="PANTHER" id="PTHR43527:SF2">
    <property type="entry name" value="4-DIPHOSPHOCYTIDYL-2-C-METHYL-D-ERYTHRITOL KINASE, CHLOROPLASTIC"/>
    <property type="match status" value="1"/>
</dbReference>
<keyword evidence="5 10" id="KW-0547">Nucleotide-binding</keyword>
<organism evidence="13 14">
    <name type="scientific">Salinicola rhizosphaerae</name>
    <dbReference type="NCBI Taxonomy" id="1443141"/>
    <lineage>
        <taxon>Bacteria</taxon>
        <taxon>Pseudomonadati</taxon>
        <taxon>Pseudomonadota</taxon>
        <taxon>Gammaproteobacteria</taxon>
        <taxon>Oceanospirillales</taxon>
        <taxon>Halomonadaceae</taxon>
        <taxon>Salinicola</taxon>
    </lineage>
</organism>
<evidence type="ECO:0000256" key="8">
    <source>
        <dbReference type="ARBA" id="ARBA00023229"/>
    </source>
</evidence>
<dbReference type="GO" id="GO:0016301">
    <property type="term" value="F:kinase activity"/>
    <property type="evidence" value="ECO:0007669"/>
    <property type="project" value="UniProtKB-KW"/>
</dbReference>
<accession>A0ABQ3DQS4</accession>
<evidence type="ECO:0000259" key="12">
    <source>
        <dbReference type="Pfam" id="PF08544"/>
    </source>
</evidence>
<keyword evidence="7 10" id="KW-0067">ATP-binding</keyword>
<comment type="function">
    <text evidence="10">Catalyzes the phosphorylation of the position 2 hydroxy group of 4-diphosphocytidyl-2C-methyl-D-erythritol.</text>
</comment>
<keyword evidence="6 10" id="KW-0418">Kinase</keyword>
<keyword evidence="8 10" id="KW-0414">Isoprene biosynthesis</keyword>
<name>A0ABQ3DQS4_9GAMM</name>
<dbReference type="Proteomes" id="UP000646745">
    <property type="component" value="Unassembled WGS sequence"/>
</dbReference>
<evidence type="ECO:0000313" key="14">
    <source>
        <dbReference type="Proteomes" id="UP000646745"/>
    </source>
</evidence>
<keyword evidence="4 10" id="KW-0808">Transferase</keyword>
<dbReference type="InterPro" id="IPR014721">
    <property type="entry name" value="Ribsml_uS5_D2-typ_fold_subgr"/>
</dbReference>
<keyword evidence="14" id="KW-1185">Reference proteome</keyword>
<evidence type="ECO:0000256" key="6">
    <source>
        <dbReference type="ARBA" id="ARBA00022777"/>
    </source>
</evidence>
<dbReference type="Gene3D" id="3.30.230.10">
    <property type="match status" value="1"/>
</dbReference>
<evidence type="ECO:0000256" key="9">
    <source>
        <dbReference type="ARBA" id="ARBA00032554"/>
    </source>
</evidence>
<evidence type="ECO:0000256" key="5">
    <source>
        <dbReference type="ARBA" id="ARBA00022741"/>
    </source>
</evidence>
<comment type="pathway">
    <text evidence="10">Isoprenoid biosynthesis; isopentenyl diphosphate biosynthesis via DXP pathway; isopentenyl diphosphate from 1-deoxy-D-xylulose 5-phosphate: step 3/6.</text>
</comment>
<evidence type="ECO:0000256" key="7">
    <source>
        <dbReference type="ARBA" id="ARBA00022840"/>
    </source>
</evidence>
<feature type="domain" description="GHMP kinase C-terminal" evidence="12">
    <location>
        <begin position="204"/>
        <end position="266"/>
    </location>
</feature>
<dbReference type="EC" id="2.7.1.148" evidence="2 10"/>
<feature type="binding site" evidence="10">
    <location>
        <begin position="95"/>
        <end position="105"/>
    </location>
    <ligand>
        <name>ATP</name>
        <dbReference type="ChEBI" id="CHEBI:30616"/>
    </ligand>
</feature>
<dbReference type="Gene3D" id="3.30.70.890">
    <property type="entry name" value="GHMP kinase, C-terminal domain"/>
    <property type="match status" value="1"/>
</dbReference>
<dbReference type="Pfam" id="PF00288">
    <property type="entry name" value="GHMP_kinases_N"/>
    <property type="match status" value="1"/>
</dbReference>
<comment type="catalytic activity">
    <reaction evidence="10">
        <text>4-CDP-2-C-methyl-D-erythritol + ATP = 4-CDP-2-C-methyl-D-erythritol 2-phosphate + ADP + H(+)</text>
        <dbReference type="Rhea" id="RHEA:18437"/>
        <dbReference type="ChEBI" id="CHEBI:15378"/>
        <dbReference type="ChEBI" id="CHEBI:30616"/>
        <dbReference type="ChEBI" id="CHEBI:57823"/>
        <dbReference type="ChEBI" id="CHEBI:57919"/>
        <dbReference type="ChEBI" id="CHEBI:456216"/>
        <dbReference type="EC" id="2.7.1.148"/>
    </reaction>
</comment>
<evidence type="ECO:0000256" key="2">
    <source>
        <dbReference type="ARBA" id="ARBA00012052"/>
    </source>
</evidence>
<evidence type="ECO:0000259" key="11">
    <source>
        <dbReference type="Pfam" id="PF00288"/>
    </source>
</evidence>
<dbReference type="InterPro" id="IPR020568">
    <property type="entry name" value="Ribosomal_Su5_D2-typ_SF"/>
</dbReference>
<dbReference type="InterPro" id="IPR013750">
    <property type="entry name" value="GHMP_kinase_C_dom"/>
</dbReference>
<dbReference type="InterPro" id="IPR036554">
    <property type="entry name" value="GHMP_kinase_C_sf"/>
</dbReference>
<dbReference type="HAMAP" id="MF_00061">
    <property type="entry name" value="IspE"/>
    <property type="match status" value="1"/>
</dbReference>
<dbReference type="RefSeq" id="WP_189443100.1">
    <property type="nucleotide sequence ID" value="NZ_BMZI01000001.1"/>
</dbReference>
<feature type="domain" description="GHMP kinase N-terminal" evidence="11">
    <location>
        <begin position="67"/>
        <end position="144"/>
    </location>
</feature>
<dbReference type="InterPro" id="IPR004424">
    <property type="entry name" value="IspE"/>
</dbReference>
<dbReference type="InterPro" id="IPR006204">
    <property type="entry name" value="GHMP_kinase_N_dom"/>
</dbReference>
<feature type="active site" evidence="10">
    <location>
        <position position="137"/>
    </location>
</feature>
<proteinExistence type="inferred from homology"/>
<comment type="caution">
    <text evidence="13">The sequence shown here is derived from an EMBL/GenBank/DDBJ whole genome shotgun (WGS) entry which is preliminary data.</text>
</comment>
<sequence>MTSLSLPAPAKLNRLLRICGRRANGYHELQTLFQLLDHGDTLYVTALTHSNDIDLAPAMPEIATEDNLIVRAARLLQQETGCRAGARFKLEKRLPMGGGLGGGSSNAATALLALNHLWELKLDIETLATLGLRLGADVPVFVRGHTAWAEGVGERLVPVDLPNSWFVVIHPGVAVSTAAVFGDDGLTRDSAIISMRDALDGADADAAWRNDCERVVRARYPEVDRALTWLGQYGAAMLTGTGACVFCPLESEARAIEVLGRVPDEWHAFKAQSCTRSPLHQHLGIA</sequence>
<dbReference type="Pfam" id="PF08544">
    <property type="entry name" value="GHMP_kinases_C"/>
    <property type="match status" value="1"/>
</dbReference>
<dbReference type="PIRSF" id="PIRSF010376">
    <property type="entry name" value="IspE"/>
    <property type="match status" value="1"/>
</dbReference>
<protein>
    <recommendedName>
        <fullName evidence="3 10">4-diphosphocytidyl-2-C-methyl-D-erythritol kinase</fullName>
        <shortName evidence="10">CMK</shortName>
        <ecNumber evidence="2 10">2.7.1.148</ecNumber>
    </recommendedName>
    <alternativeName>
        <fullName evidence="9 10">4-(cytidine-5'-diphospho)-2-C-methyl-D-erythritol kinase</fullName>
    </alternativeName>
</protein>